<reference evidence="4" key="1">
    <citation type="submission" date="2020-04" db="EMBL/GenBank/DDBJ databases">
        <title>Description of novel Gluconacetobacter.</title>
        <authorList>
            <person name="Sombolestani A."/>
        </authorList>
    </citation>
    <scope>NUCLEOTIDE SEQUENCE [LARGE SCALE GENOMIC DNA]</scope>
    <source>
        <strain evidence="4">LMG 31484</strain>
    </source>
</reference>
<dbReference type="Pfam" id="PF03374">
    <property type="entry name" value="ANT"/>
    <property type="match status" value="1"/>
</dbReference>
<evidence type="ECO:0000313" key="4">
    <source>
        <dbReference type="Proteomes" id="UP000623107"/>
    </source>
</evidence>
<proteinExistence type="predicted"/>
<dbReference type="EMBL" id="JABCQG010000003">
    <property type="protein sequence ID" value="MBF0858152.1"/>
    <property type="molecule type" value="Genomic_DNA"/>
</dbReference>
<sequence>MTDVITKAVEGSNVIAPAMHDGELRILDTDLATRLGFDRPRNIRNLIKRYGADLDKMGPRFTVERVINGGTATETYLNKKQAIFITAKSETAEATEITIEIIEKFDAYERGEIPAPKPSIPQTYAEALIEAGKMAMERDEALSEVERHKLALGEAVPKAEAHDYLASLPGEQGVRDAGRELKVGQKWVTDYIDGHGWSCFQGKKRVPAHYGLKMGYVRLVPETYKHPYTGEEMVKHEFRITQKGLRRLAEIIAATKAKNEAKTGLRNLAEKVGKPPFAKKPEPMS</sequence>
<protein>
    <recommendedName>
        <fullName evidence="2">Antirepressor protein C-terminal domain-containing protein</fullName>
    </recommendedName>
</protein>
<accession>A0ABR9Y2I3</accession>
<reference evidence="3 4" key="2">
    <citation type="submission" date="2020-11" db="EMBL/GenBank/DDBJ databases">
        <title>Description of novel Gluconobacter species.</title>
        <authorList>
            <person name="Cleenwerck I."/>
            <person name="Cnockaert M."/>
            <person name="Borremans W."/>
            <person name="Wieme A.D."/>
            <person name="De Vuyst L."/>
            <person name="Vandamme P."/>
        </authorList>
    </citation>
    <scope>NUCLEOTIDE SEQUENCE [LARGE SCALE GENOMIC DNA]</scope>
    <source>
        <strain evidence="3 4">LMG 31484</strain>
    </source>
</reference>
<evidence type="ECO:0000259" key="2">
    <source>
        <dbReference type="Pfam" id="PF03374"/>
    </source>
</evidence>
<comment type="caution">
    <text evidence="3">The sequence shown here is derived from an EMBL/GenBank/DDBJ whole genome shotgun (WGS) entry which is preliminary data.</text>
</comment>
<feature type="domain" description="Antirepressor protein C-terminal" evidence="2">
    <location>
        <begin position="152"/>
        <end position="252"/>
    </location>
</feature>
<dbReference type="InterPro" id="IPR005039">
    <property type="entry name" value="Ant_C"/>
</dbReference>
<evidence type="ECO:0000313" key="3">
    <source>
        <dbReference type="EMBL" id="MBF0858152.1"/>
    </source>
</evidence>
<keyword evidence="4" id="KW-1185">Reference proteome</keyword>
<gene>
    <name evidence="3" type="ORF">HKD24_02860</name>
</gene>
<organism evidence="3 4">
    <name type="scientific">Gluconobacter vitians</name>
    <dbReference type="NCBI Taxonomy" id="2728102"/>
    <lineage>
        <taxon>Bacteria</taxon>
        <taxon>Pseudomonadati</taxon>
        <taxon>Pseudomonadota</taxon>
        <taxon>Alphaproteobacteria</taxon>
        <taxon>Acetobacterales</taxon>
        <taxon>Acetobacteraceae</taxon>
        <taxon>Gluconobacter</taxon>
    </lineage>
</organism>
<evidence type="ECO:0000256" key="1">
    <source>
        <dbReference type="SAM" id="MobiDB-lite"/>
    </source>
</evidence>
<dbReference type="Proteomes" id="UP000623107">
    <property type="component" value="Unassembled WGS sequence"/>
</dbReference>
<dbReference type="RefSeq" id="WP_194258937.1">
    <property type="nucleotide sequence ID" value="NZ_JABCQG010000003.1"/>
</dbReference>
<feature type="region of interest" description="Disordered" evidence="1">
    <location>
        <begin position="265"/>
        <end position="285"/>
    </location>
</feature>
<name>A0ABR9Y2I3_9PROT</name>